<comment type="caution">
    <text evidence="2">The sequence shown here is derived from an EMBL/GenBank/DDBJ whole genome shotgun (WGS) entry which is preliminary data.</text>
</comment>
<dbReference type="AlphaFoldDB" id="A0A3A9K936"/>
<feature type="signal peptide" evidence="1">
    <location>
        <begin position="1"/>
        <end position="22"/>
    </location>
</feature>
<evidence type="ECO:0008006" key="4">
    <source>
        <dbReference type="Google" id="ProtNLM"/>
    </source>
</evidence>
<evidence type="ECO:0000256" key="1">
    <source>
        <dbReference type="SAM" id="SignalP"/>
    </source>
</evidence>
<dbReference type="RefSeq" id="WP_110934680.1">
    <property type="nucleotide sequence ID" value="NZ_KZ614146.1"/>
</dbReference>
<evidence type="ECO:0000313" key="3">
    <source>
        <dbReference type="Proteomes" id="UP000281498"/>
    </source>
</evidence>
<keyword evidence="3" id="KW-1185">Reference proteome</keyword>
<keyword evidence="1" id="KW-0732">Signal</keyword>
<dbReference type="PROSITE" id="PS51257">
    <property type="entry name" value="PROKAR_LIPOPROTEIN"/>
    <property type="match status" value="1"/>
</dbReference>
<dbReference type="EMBL" id="PDOE01000005">
    <property type="protein sequence ID" value="RKL66901.1"/>
    <property type="molecule type" value="Genomic_DNA"/>
</dbReference>
<gene>
    <name evidence="2" type="ORF">CR203_13815</name>
</gene>
<sequence length="65" mass="7229">MKKLMFRGISAVLFLLIVTACASDDESGSEYNADDYDFTLLNSAGEEVDIFTDEKALYLYFTGVT</sequence>
<evidence type="ECO:0000313" key="2">
    <source>
        <dbReference type="EMBL" id="RKL66901.1"/>
    </source>
</evidence>
<organism evidence="2 3">
    <name type="scientific">Salipaludibacillus neizhouensis</name>
    <dbReference type="NCBI Taxonomy" id="885475"/>
    <lineage>
        <taxon>Bacteria</taxon>
        <taxon>Bacillati</taxon>
        <taxon>Bacillota</taxon>
        <taxon>Bacilli</taxon>
        <taxon>Bacillales</taxon>
        <taxon>Bacillaceae</taxon>
    </lineage>
</organism>
<feature type="chain" id="PRO_5017352139" description="Alkyl hydroperoxide reductase subunit C/ Thiol specific antioxidant domain-containing protein" evidence="1">
    <location>
        <begin position="23"/>
        <end position="65"/>
    </location>
</feature>
<dbReference type="OrthoDB" id="2973420at2"/>
<name>A0A3A9K936_9BACI</name>
<protein>
    <recommendedName>
        <fullName evidence="4">Alkyl hydroperoxide reductase subunit C/ Thiol specific antioxidant domain-containing protein</fullName>
    </recommendedName>
</protein>
<reference evidence="2 3" key="1">
    <citation type="submission" date="2017-10" db="EMBL/GenBank/DDBJ databases">
        <title>Bacillus sp. nov., a halophilic bacterium isolated from a Keqin Lake.</title>
        <authorList>
            <person name="Wang H."/>
        </authorList>
    </citation>
    <scope>NUCLEOTIDE SEQUENCE [LARGE SCALE GENOMIC DNA]</scope>
    <source>
        <strain evidence="2 3">KCTC 13187</strain>
    </source>
</reference>
<accession>A0A3A9K936</accession>
<proteinExistence type="predicted"/>
<dbReference type="Proteomes" id="UP000281498">
    <property type="component" value="Unassembled WGS sequence"/>
</dbReference>